<comment type="caution">
    <text evidence="5">The sequence shown here is derived from an EMBL/GenBank/DDBJ whole genome shotgun (WGS) entry which is preliminary data.</text>
</comment>
<keyword evidence="2 5" id="KW-0808">Transferase</keyword>
<organism evidence="5 6">
    <name type="scientific">Gracilibacillus marinus</name>
    <dbReference type="NCBI Taxonomy" id="630535"/>
    <lineage>
        <taxon>Bacteria</taxon>
        <taxon>Bacillati</taxon>
        <taxon>Bacillota</taxon>
        <taxon>Bacilli</taxon>
        <taxon>Bacillales</taxon>
        <taxon>Bacillaceae</taxon>
        <taxon>Gracilibacillus</taxon>
    </lineage>
</organism>
<dbReference type="InterPro" id="IPR050306">
    <property type="entry name" value="PfkB_Carbo_kinase"/>
</dbReference>
<comment type="similarity">
    <text evidence="1">Belongs to the carbohydrate kinase PfkB family.</text>
</comment>
<dbReference type="Gene3D" id="6.10.140.490">
    <property type="match status" value="1"/>
</dbReference>
<reference evidence="6" key="1">
    <citation type="journal article" date="2019" name="Int. J. Syst. Evol. Microbiol.">
        <title>The Global Catalogue of Microorganisms (GCM) 10K type strain sequencing project: providing services to taxonomists for standard genome sequencing and annotation.</title>
        <authorList>
            <consortium name="The Broad Institute Genomics Platform"/>
            <consortium name="The Broad Institute Genome Sequencing Center for Infectious Disease"/>
            <person name="Wu L."/>
            <person name="Ma J."/>
        </authorList>
    </citation>
    <scope>NUCLEOTIDE SEQUENCE [LARGE SCALE GENOMIC DNA]</scope>
    <source>
        <strain evidence="6">KACC 14058</strain>
    </source>
</reference>
<dbReference type="CDD" id="cd01167">
    <property type="entry name" value="bac_FRK"/>
    <property type="match status" value="1"/>
</dbReference>
<dbReference type="InterPro" id="IPR002139">
    <property type="entry name" value="Ribo/fructo_kinase"/>
</dbReference>
<name>A0ABV8VYX2_9BACI</name>
<evidence type="ECO:0000259" key="4">
    <source>
        <dbReference type="Pfam" id="PF00294"/>
    </source>
</evidence>
<dbReference type="PRINTS" id="PR00990">
    <property type="entry name" value="RIBOKINASE"/>
</dbReference>
<dbReference type="InterPro" id="IPR002173">
    <property type="entry name" value="Carboh/pur_kinase_PfkB_CS"/>
</dbReference>
<dbReference type="EMBL" id="JBHSDV010000006">
    <property type="protein sequence ID" value="MFC4389100.1"/>
    <property type="molecule type" value="Genomic_DNA"/>
</dbReference>
<evidence type="ECO:0000313" key="5">
    <source>
        <dbReference type="EMBL" id="MFC4389100.1"/>
    </source>
</evidence>
<dbReference type="Gene3D" id="3.40.1190.30">
    <property type="match status" value="1"/>
</dbReference>
<dbReference type="Proteomes" id="UP001595880">
    <property type="component" value="Unassembled WGS sequence"/>
</dbReference>
<evidence type="ECO:0000256" key="2">
    <source>
        <dbReference type="ARBA" id="ARBA00022679"/>
    </source>
</evidence>
<dbReference type="InterPro" id="IPR011611">
    <property type="entry name" value="PfkB_dom"/>
</dbReference>
<dbReference type="PANTHER" id="PTHR43085">
    <property type="entry name" value="HEXOKINASE FAMILY MEMBER"/>
    <property type="match status" value="1"/>
</dbReference>
<dbReference type="InterPro" id="IPR029056">
    <property type="entry name" value="Ribokinase-like"/>
</dbReference>
<keyword evidence="6" id="KW-1185">Reference proteome</keyword>
<dbReference type="EC" id="2.7.1.-" evidence="5"/>
<dbReference type="Pfam" id="PF00294">
    <property type="entry name" value="PfkB"/>
    <property type="match status" value="1"/>
</dbReference>
<dbReference type="Gene3D" id="3.40.1620.20">
    <property type="match status" value="1"/>
</dbReference>
<gene>
    <name evidence="5" type="ORF">ACFOZ1_15065</name>
</gene>
<protein>
    <submittedName>
        <fullName evidence="5">Carbohydrate kinase family protein</fullName>
        <ecNumber evidence="5">2.7.1.-</ecNumber>
    </submittedName>
</protein>
<feature type="domain" description="Carbohydrate kinase PfkB" evidence="4">
    <location>
        <begin position="16"/>
        <end position="308"/>
    </location>
</feature>
<dbReference type="SUPFAM" id="SSF53613">
    <property type="entry name" value="Ribokinase-like"/>
    <property type="match status" value="1"/>
</dbReference>
<dbReference type="RefSeq" id="WP_390200595.1">
    <property type="nucleotide sequence ID" value="NZ_JBHSDV010000006.1"/>
</dbReference>
<accession>A0ABV8VYX2</accession>
<dbReference type="PANTHER" id="PTHR43085:SF57">
    <property type="entry name" value="CARBOHYDRATE KINASE PFKB DOMAIN-CONTAINING PROTEIN"/>
    <property type="match status" value="1"/>
</dbReference>
<dbReference type="PROSITE" id="PS00583">
    <property type="entry name" value="PFKB_KINASES_1"/>
    <property type="match status" value="1"/>
</dbReference>
<evidence type="ECO:0000256" key="1">
    <source>
        <dbReference type="ARBA" id="ARBA00010688"/>
    </source>
</evidence>
<evidence type="ECO:0000256" key="3">
    <source>
        <dbReference type="ARBA" id="ARBA00022777"/>
    </source>
</evidence>
<evidence type="ECO:0000313" key="6">
    <source>
        <dbReference type="Proteomes" id="UP001595880"/>
    </source>
</evidence>
<keyword evidence="3 5" id="KW-0418">Kinase</keyword>
<sequence>MLHFEDTLTFQNKPIDLVTIGELLIDMIPEQYGDQFEATSFRKYFGGSPSNIAMNVKQLGLQPVVASAVGNDGLGKFLIHHLQQANMDTSHVQQVNQSTSIVVVSKSTSSPVPIFYRDADYHLNYTNQLEKTLSQTKMIHFSCWPISMEPSRQTIEKVLSKAKEEEVLICFDPNYHPMIWEKGEYAIPYIKSIISQVDIIKPSEDDAERLFGKDTPKNQLAKFLELGAKFVILTLGKDGAIASNGEETITFSTLADKVVDTTGAGDAFWSGLYTGLVQGQTVKEAIQLGFAVSAYKLRYTGAVVSLPTVAKLKEMYHV</sequence>
<proteinExistence type="inferred from homology"/>
<dbReference type="GO" id="GO:0016301">
    <property type="term" value="F:kinase activity"/>
    <property type="evidence" value="ECO:0007669"/>
    <property type="project" value="UniProtKB-KW"/>
</dbReference>